<sequence>MTSAGRCSVYAHRKKIFVLPASQTKAGFYLETDPVEVLEAAAVGAAEVGASVARALALSKVGVPTPGRDDYGTPAVVTAAGLRSWSTFAKKAKHVSVQVSDGTLQIDRWVQEDGGFVEEDEDRQRVMDAKSVDHSELGAQILGLLED</sequence>
<gene>
    <name evidence="1" type="ORF">Amac_062690</name>
</gene>
<name>A0A5M3WWR7_9ACTN</name>
<dbReference type="RefSeq" id="WP_155357964.1">
    <property type="nucleotide sequence ID" value="NZ_BAAAHL010000071.1"/>
</dbReference>
<protein>
    <submittedName>
        <fullName evidence="1">Uncharacterized protein</fullName>
    </submittedName>
</protein>
<organism evidence="1 2">
    <name type="scientific">Acrocarpospora macrocephala</name>
    <dbReference type="NCBI Taxonomy" id="150177"/>
    <lineage>
        <taxon>Bacteria</taxon>
        <taxon>Bacillati</taxon>
        <taxon>Actinomycetota</taxon>
        <taxon>Actinomycetes</taxon>
        <taxon>Streptosporangiales</taxon>
        <taxon>Streptosporangiaceae</taxon>
        <taxon>Acrocarpospora</taxon>
    </lineage>
</organism>
<keyword evidence="2" id="KW-1185">Reference proteome</keyword>
<dbReference type="InterPro" id="IPR037891">
    <property type="entry name" value="Cdil-like_sf"/>
</dbReference>
<proteinExistence type="predicted"/>
<reference evidence="1 2" key="1">
    <citation type="submission" date="2019-10" db="EMBL/GenBank/DDBJ databases">
        <title>Whole genome shotgun sequence of Acrocarpospora macrocephala NBRC 16266.</title>
        <authorList>
            <person name="Ichikawa N."/>
            <person name="Kimura A."/>
            <person name="Kitahashi Y."/>
            <person name="Komaki H."/>
            <person name="Oguchi A."/>
        </authorList>
    </citation>
    <scope>NUCLEOTIDE SEQUENCE [LARGE SCALE GENOMIC DNA]</scope>
    <source>
        <strain evidence="1 2">NBRC 16266</strain>
    </source>
</reference>
<accession>A0A5M3WWR7</accession>
<dbReference type="OrthoDB" id="3373251at2"/>
<dbReference type="EMBL" id="BLAE01000037">
    <property type="protein sequence ID" value="GES12672.1"/>
    <property type="molecule type" value="Genomic_DNA"/>
</dbReference>
<evidence type="ECO:0000313" key="2">
    <source>
        <dbReference type="Proteomes" id="UP000331127"/>
    </source>
</evidence>
<dbReference type="Gene3D" id="3.40.1590.10">
    <property type="entry name" value="NMB0488-like"/>
    <property type="match status" value="1"/>
</dbReference>
<comment type="caution">
    <text evidence="1">The sequence shown here is derived from an EMBL/GenBank/DDBJ whole genome shotgun (WGS) entry which is preliminary data.</text>
</comment>
<dbReference type="Proteomes" id="UP000331127">
    <property type="component" value="Unassembled WGS sequence"/>
</dbReference>
<evidence type="ECO:0000313" key="1">
    <source>
        <dbReference type="EMBL" id="GES12672.1"/>
    </source>
</evidence>
<dbReference type="AlphaFoldDB" id="A0A5M3WWR7"/>